<evidence type="ECO:0000313" key="4">
    <source>
        <dbReference type="EMBL" id="ELU05068.1"/>
    </source>
</evidence>
<dbReference type="Gene3D" id="3.40.50.720">
    <property type="entry name" value="NAD(P)-binding Rossmann-like Domain"/>
    <property type="match status" value="1"/>
</dbReference>
<evidence type="ECO:0000313" key="5">
    <source>
        <dbReference type="EnsemblMetazoa" id="CapteP166205"/>
    </source>
</evidence>
<dbReference type="AlphaFoldDB" id="R7UG76"/>
<evidence type="ECO:0000256" key="2">
    <source>
        <dbReference type="ARBA" id="ARBA00022857"/>
    </source>
</evidence>
<evidence type="ECO:0000313" key="6">
    <source>
        <dbReference type="Proteomes" id="UP000014760"/>
    </source>
</evidence>
<dbReference type="SUPFAM" id="SSF51735">
    <property type="entry name" value="NAD(P)-binding Rossmann-fold domains"/>
    <property type="match status" value="1"/>
</dbReference>
<gene>
    <name evidence="4" type="ORF">CAPTEDRAFT_166205</name>
</gene>
<dbReference type="EnsemblMetazoa" id="CapteT166205">
    <property type="protein sequence ID" value="CapteP166205"/>
    <property type="gene ID" value="CapteG166205"/>
</dbReference>
<name>R7UG76_CAPTE</name>
<evidence type="ECO:0008006" key="7">
    <source>
        <dbReference type="Google" id="ProtNLM"/>
    </source>
</evidence>
<proteinExistence type="inferred from homology"/>
<keyword evidence="3" id="KW-0560">Oxidoreductase</keyword>
<dbReference type="OrthoDB" id="7289984at2759"/>
<protein>
    <recommendedName>
        <fullName evidence="7">Carbonyl reductase [NADPH] 1</fullName>
    </recommendedName>
</protein>
<sequence length="302" mass="32850">MTKKLALVTGSQQGIGFGLVKALCKSFDGDVILTGLTEQDATNACAELEKQGLKPVPHQLDVRDQESVDRLRDFIKEKYGGLDILINNAGISFLAEMMRARGAEVPAHLAATSRAEIAAETMKVNFFGTLRVTTAMTPLLRAHARVVQTTSFGATQLVKRMKGDKADALLRTDWTTPSLCHFVDQYIKDVASGEHTSLGWPEDSSYLLASWAVWNLARVQQKTFDEDNNDVIVNAACPGITATEITNFKGKTIEEGCESALYLASLPHEASSPRGEMVHGKFVCGFNSAPPGLVTSEELFKN</sequence>
<dbReference type="EMBL" id="KB301807">
    <property type="protein sequence ID" value="ELU05068.1"/>
    <property type="molecule type" value="Genomic_DNA"/>
</dbReference>
<keyword evidence="6" id="KW-1185">Reference proteome</keyword>
<dbReference type="EMBL" id="AMQN01007955">
    <property type="status" value="NOT_ANNOTATED_CDS"/>
    <property type="molecule type" value="Genomic_DNA"/>
</dbReference>
<dbReference type="STRING" id="283909.R7UG76"/>
<reference evidence="5" key="3">
    <citation type="submission" date="2015-06" db="UniProtKB">
        <authorList>
            <consortium name="EnsemblMetazoa"/>
        </authorList>
    </citation>
    <scope>IDENTIFICATION</scope>
</reference>
<dbReference type="HOGENOM" id="CLU_010194_9_0_1"/>
<dbReference type="PRINTS" id="PR00081">
    <property type="entry name" value="GDHRDH"/>
</dbReference>
<evidence type="ECO:0000256" key="3">
    <source>
        <dbReference type="ARBA" id="ARBA00023002"/>
    </source>
</evidence>
<organism evidence="4">
    <name type="scientific">Capitella teleta</name>
    <name type="common">Polychaete worm</name>
    <dbReference type="NCBI Taxonomy" id="283909"/>
    <lineage>
        <taxon>Eukaryota</taxon>
        <taxon>Metazoa</taxon>
        <taxon>Spiralia</taxon>
        <taxon>Lophotrochozoa</taxon>
        <taxon>Annelida</taxon>
        <taxon>Polychaeta</taxon>
        <taxon>Sedentaria</taxon>
        <taxon>Scolecida</taxon>
        <taxon>Capitellidae</taxon>
        <taxon>Capitella</taxon>
    </lineage>
</organism>
<dbReference type="InterPro" id="IPR002347">
    <property type="entry name" value="SDR_fam"/>
</dbReference>
<dbReference type="Proteomes" id="UP000014760">
    <property type="component" value="Unassembled WGS sequence"/>
</dbReference>
<dbReference type="GO" id="GO:0016491">
    <property type="term" value="F:oxidoreductase activity"/>
    <property type="evidence" value="ECO:0007669"/>
    <property type="project" value="UniProtKB-KW"/>
</dbReference>
<evidence type="ECO:0000256" key="1">
    <source>
        <dbReference type="ARBA" id="ARBA00006484"/>
    </source>
</evidence>
<comment type="similarity">
    <text evidence="1">Belongs to the short-chain dehydrogenases/reductases (SDR) family.</text>
</comment>
<dbReference type="InterPro" id="IPR036291">
    <property type="entry name" value="NAD(P)-bd_dom_sf"/>
</dbReference>
<accession>R7UG76</accession>
<dbReference type="Pfam" id="PF00106">
    <property type="entry name" value="adh_short"/>
    <property type="match status" value="1"/>
</dbReference>
<reference evidence="6" key="1">
    <citation type="submission" date="2012-12" db="EMBL/GenBank/DDBJ databases">
        <authorList>
            <person name="Hellsten U."/>
            <person name="Grimwood J."/>
            <person name="Chapman J.A."/>
            <person name="Shapiro H."/>
            <person name="Aerts A."/>
            <person name="Otillar R.P."/>
            <person name="Terry A.Y."/>
            <person name="Boore J.L."/>
            <person name="Simakov O."/>
            <person name="Marletaz F."/>
            <person name="Cho S.-J."/>
            <person name="Edsinger-Gonzales E."/>
            <person name="Havlak P."/>
            <person name="Kuo D.-H."/>
            <person name="Larsson T."/>
            <person name="Lv J."/>
            <person name="Arendt D."/>
            <person name="Savage R."/>
            <person name="Osoegawa K."/>
            <person name="de Jong P."/>
            <person name="Lindberg D.R."/>
            <person name="Seaver E.C."/>
            <person name="Weisblat D.A."/>
            <person name="Putnam N.H."/>
            <person name="Grigoriev I.V."/>
            <person name="Rokhsar D.S."/>
        </authorList>
    </citation>
    <scope>NUCLEOTIDE SEQUENCE</scope>
    <source>
        <strain evidence="6">I ESC-2004</strain>
    </source>
</reference>
<dbReference type="OMA" id="IMHEFVN"/>
<dbReference type="PANTHER" id="PTHR43963">
    <property type="entry name" value="CARBONYL REDUCTASE 1-RELATED"/>
    <property type="match status" value="1"/>
</dbReference>
<keyword evidence="2" id="KW-0521">NADP</keyword>
<reference evidence="4 6" key="2">
    <citation type="journal article" date="2013" name="Nature">
        <title>Insights into bilaterian evolution from three spiralian genomes.</title>
        <authorList>
            <person name="Simakov O."/>
            <person name="Marletaz F."/>
            <person name="Cho S.J."/>
            <person name="Edsinger-Gonzales E."/>
            <person name="Havlak P."/>
            <person name="Hellsten U."/>
            <person name="Kuo D.H."/>
            <person name="Larsson T."/>
            <person name="Lv J."/>
            <person name="Arendt D."/>
            <person name="Savage R."/>
            <person name="Osoegawa K."/>
            <person name="de Jong P."/>
            <person name="Grimwood J."/>
            <person name="Chapman J.A."/>
            <person name="Shapiro H."/>
            <person name="Aerts A."/>
            <person name="Otillar R.P."/>
            <person name="Terry A.Y."/>
            <person name="Boore J.L."/>
            <person name="Grigoriev I.V."/>
            <person name="Lindberg D.R."/>
            <person name="Seaver E.C."/>
            <person name="Weisblat D.A."/>
            <person name="Putnam N.H."/>
            <person name="Rokhsar D.S."/>
        </authorList>
    </citation>
    <scope>NUCLEOTIDE SEQUENCE</scope>
    <source>
        <strain evidence="4 6">I ESC-2004</strain>
    </source>
</reference>
<dbReference type="PANTHER" id="PTHR43963:SF6">
    <property type="entry name" value="CHAIN DEHYDROGENASE FAMILY PROTEIN, PUTATIVE (AFU_ORTHOLOGUE AFUA_3G15350)-RELATED"/>
    <property type="match status" value="1"/>
</dbReference>